<evidence type="ECO:0008006" key="4">
    <source>
        <dbReference type="Google" id="ProtNLM"/>
    </source>
</evidence>
<proteinExistence type="predicted"/>
<dbReference type="SUPFAM" id="SSF103473">
    <property type="entry name" value="MFS general substrate transporter"/>
    <property type="match status" value="1"/>
</dbReference>
<dbReference type="EMBL" id="JBFTWV010000095">
    <property type="protein sequence ID" value="KAL2787496.1"/>
    <property type="molecule type" value="Genomic_DNA"/>
</dbReference>
<gene>
    <name evidence="2" type="ORF">BJX66DRAFT_341139</name>
</gene>
<sequence>MEDTLSTLFLRTAKFCAVGMTRSGTALFTTEYNEDWYILDEKSLETGLINVVRFKTNGSIEHATHRRPFNLTQIMIFHVGNGWPLKEIIDEGIGGWAHLNKALDMDLSILDILQEVKDRGEYAGWGDKEMWAKEIERAAPGYLQLEAEGRAGEFRLEGLAELDPICAAGLSTIFTLGIWLPGNSHATTIVFAAAFGFSSGNFTALSPTLVAQISDIHEIGTRSGALYAFMSASALVGSPIGGASIAAASGEYWKLQVFTGVMLAGGTLFYSMARVCLTKAGFG</sequence>
<dbReference type="Gene3D" id="1.20.1250.20">
    <property type="entry name" value="MFS general substrate transporter like domains"/>
    <property type="match status" value="1"/>
</dbReference>
<evidence type="ECO:0000256" key="1">
    <source>
        <dbReference type="SAM" id="Phobius"/>
    </source>
</evidence>
<feature type="transmembrane region" description="Helical" evidence="1">
    <location>
        <begin position="226"/>
        <end position="249"/>
    </location>
</feature>
<accession>A0ABR4FW54</accession>
<evidence type="ECO:0000313" key="2">
    <source>
        <dbReference type="EMBL" id="KAL2787496.1"/>
    </source>
</evidence>
<keyword evidence="1" id="KW-0472">Membrane</keyword>
<feature type="transmembrane region" description="Helical" evidence="1">
    <location>
        <begin position="255"/>
        <end position="277"/>
    </location>
</feature>
<feature type="transmembrane region" description="Helical" evidence="1">
    <location>
        <begin position="186"/>
        <end position="205"/>
    </location>
</feature>
<keyword evidence="3" id="KW-1185">Reference proteome</keyword>
<dbReference type="Proteomes" id="UP001610563">
    <property type="component" value="Unassembled WGS sequence"/>
</dbReference>
<organism evidence="2 3">
    <name type="scientific">Aspergillus keveii</name>
    <dbReference type="NCBI Taxonomy" id="714993"/>
    <lineage>
        <taxon>Eukaryota</taxon>
        <taxon>Fungi</taxon>
        <taxon>Dikarya</taxon>
        <taxon>Ascomycota</taxon>
        <taxon>Pezizomycotina</taxon>
        <taxon>Eurotiomycetes</taxon>
        <taxon>Eurotiomycetidae</taxon>
        <taxon>Eurotiales</taxon>
        <taxon>Aspergillaceae</taxon>
        <taxon>Aspergillus</taxon>
        <taxon>Aspergillus subgen. Nidulantes</taxon>
    </lineage>
</organism>
<reference evidence="2 3" key="1">
    <citation type="submission" date="2024-07" db="EMBL/GenBank/DDBJ databases">
        <title>Section-level genome sequencing and comparative genomics of Aspergillus sections Usti and Cavernicolus.</title>
        <authorList>
            <consortium name="Lawrence Berkeley National Laboratory"/>
            <person name="Nybo J.L."/>
            <person name="Vesth T.C."/>
            <person name="Theobald S."/>
            <person name="Frisvad J.C."/>
            <person name="Larsen T.O."/>
            <person name="Kjaerboelling I."/>
            <person name="Rothschild-Mancinelli K."/>
            <person name="Lyhne E.K."/>
            <person name="Kogle M.E."/>
            <person name="Barry K."/>
            <person name="Clum A."/>
            <person name="Na H."/>
            <person name="Ledsgaard L."/>
            <person name="Lin J."/>
            <person name="Lipzen A."/>
            <person name="Kuo A."/>
            <person name="Riley R."/>
            <person name="Mondo S."/>
            <person name="Labutti K."/>
            <person name="Haridas S."/>
            <person name="Pangalinan J."/>
            <person name="Salamov A.A."/>
            <person name="Simmons B.A."/>
            <person name="Magnuson J.K."/>
            <person name="Chen J."/>
            <person name="Drula E."/>
            <person name="Henrissat B."/>
            <person name="Wiebenga A."/>
            <person name="Lubbers R.J."/>
            <person name="Gomes A.C."/>
            <person name="Makela M.R."/>
            <person name="Stajich J."/>
            <person name="Grigoriev I.V."/>
            <person name="Mortensen U.H."/>
            <person name="De Vries R.P."/>
            <person name="Baker S.E."/>
            <person name="Andersen M.R."/>
        </authorList>
    </citation>
    <scope>NUCLEOTIDE SEQUENCE [LARGE SCALE GENOMIC DNA]</scope>
    <source>
        <strain evidence="2 3">CBS 209.92</strain>
    </source>
</reference>
<dbReference type="InterPro" id="IPR036259">
    <property type="entry name" value="MFS_trans_sf"/>
</dbReference>
<protein>
    <recommendedName>
        <fullName evidence="4">Major facilitator superfamily (MFS) profile domain-containing protein</fullName>
    </recommendedName>
</protein>
<keyword evidence="1" id="KW-1133">Transmembrane helix</keyword>
<keyword evidence="1" id="KW-0812">Transmembrane</keyword>
<evidence type="ECO:0000313" key="3">
    <source>
        <dbReference type="Proteomes" id="UP001610563"/>
    </source>
</evidence>
<comment type="caution">
    <text evidence="2">The sequence shown here is derived from an EMBL/GenBank/DDBJ whole genome shotgun (WGS) entry which is preliminary data.</text>
</comment>
<name>A0ABR4FW54_9EURO</name>